<name>A0A838WMA5_9CYAN</name>
<organism evidence="1 2">
    <name type="scientific">Cylindrospermopsis raciborskii CS-506_A</name>
    <dbReference type="NCBI Taxonomy" id="2585140"/>
    <lineage>
        <taxon>Bacteria</taxon>
        <taxon>Bacillati</taxon>
        <taxon>Cyanobacteriota</taxon>
        <taxon>Cyanophyceae</taxon>
        <taxon>Nostocales</taxon>
        <taxon>Aphanizomenonaceae</taxon>
        <taxon>Cylindrospermopsis</taxon>
    </lineage>
</organism>
<dbReference type="SUPFAM" id="SSF48452">
    <property type="entry name" value="TPR-like"/>
    <property type="match status" value="1"/>
</dbReference>
<proteinExistence type="predicted"/>
<reference evidence="1 2" key="1">
    <citation type="journal article" date="2020" name="J. Appl. Phycol.">
        <title>Morphological changes and genome evolution in Raphidiopsis raciborskii CS-506 after 23 years in culture.</title>
        <authorList>
            <person name="Willis A."/>
            <person name="Bent S.J."/>
            <person name="Jameson I.D."/>
        </authorList>
    </citation>
    <scope>NUCLEOTIDE SEQUENCE [LARGE SCALE GENOMIC DNA]</scope>
    <source>
        <strain evidence="1 2">CS-506_A</strain>
    </source>
</reference>
<protein>
    <recommendedName>
        <fullName evidence="3">TPR repeat protein</fullName>
    </recommendedName>
</protein>
<dbReference type="AlphaFoldDB" id="A0A838WMA5"/>
<accession>A0A838WMA5</accession>
<comment type="caution">
    <text evidence="1">The sequence shown here is derived from an EMBL/GenBank/DDBJ whole genome shotgun (WGS) entry which is preliminary data.</text>
</comment>
<evidence type="ECO:0000313" key="2">
    <source>
        <dbReference type="Proteomes" id="UP000538075"/>
    </source>
</evidence>
<gene>
    <name evidence="1" type="ORF">FHK98_15120</name>
</gene>
<sequence>MNIKRLVSVGMIVATIGINSKAFAQNQEHGTQRVSEIPNAFPEFTIPRNIKLVECFNNLNFNSDKATLRYLNRTLKGSPNNPCLYLARGLTYMNLGRIQAAKTDFDTFIGMDSNFPYVYVFRGFCFMLLNSPVTAISDLRKASGLFESQGNLSFMELLNGLIKNLELLSNP</sequence>
<evidence type="ECO:0008006" key="3">
    <source>
        <dbReference type="Google" id="ProtNLM"/>
    </source>
</evidence>
<evidence type="ECO:0000313" key="1">
    <source>
        <dbReference type="EMBL" id="MBA4466726.1"/>
    </source>
</evidence>
<dbReference type="InterPro" id="IPR011990">
    <property type="entry name" value="TPR-like_helical_dom_sf"/>
</dbReference>
<dbReference type="EMBL" id="VDFG01000998">
    <property type="protein sequence ID" value="MBA4466726.1"/>
    <property type="molecule type" value="Genomic_DNA"/>
</dbReference>
<dbReference type="Proteomes" id="UP000538075">
    <property type="component" value="Unassembled WGS sequence"/>
</dbReference>
<dbReference type="Gene3D" id="1.25.40.10">
    <property type="entry name" value="Tetratricopeptide repeat domain"/>
    <property type="match status" value="1"/>
</dbReference>